<keyword evidence="2" id="KW-1185">Reference proteome</keyword>
<evidence type="ECO:0000313" key="2">
    <source>
        <dbReference type="Proteomes" id="UP001429580"/>
    </source>
</evidence>
<sequence>MFLVNAGGVIDYSRTLREDYFSRNKGRITMAQNSSGELEAALPTLIEKLKAMQESLNDDEKRVFSDIIRSAAKHSEVIKAAGEGALEKIRYMKPMSVHATDAVREHLIGLPKSLDLSSE</sequence>
<gene>
    <name evidence="1" type="ORF">FHS82_004047</name>
</gene>
<comment type="caution">
    <text evidence="1">The sequence shown here is derived from an EMBL/GenBank/DDBJ whole genome shotgun (WGS) entry which is preliminary data.</text>
</comment>
<reference evidence="1 2" key="1">
    <citation type="submission" date="2020-03" db="EMBL/GenBank/DDBJ databases">
        <title>Genomic Encyclopedia of Type Strains, Phase IV (KMG-IV): sequencing the most valuable type-strain genomes for metagenomic binning, comparative biology and taxonomic classification.</title>
        <authorList>
            <person name="Goeker M."/>
        </authorList>
    </citation>
    <scope>NUCLEOTIDE SEQUENCE [LARGE SCALE GENOMIC DNA]</scope>
    <source>
        <strain evidence="1 2">DSM 103870</strain>
    </source>
</reference>
<proteinExistence type="predicted"/>
<accession>A0ABX0V777</accession>
<protein>
    <submittedName>
        <fullName evidence="1">Uncharacterized protein</fullName>
    </submittedName>
</protein>
<dbReference type="Proteomes" id="UP001429580">
    <property type="component" value="Unassembled WGS sequence"/>
</dbReference>
<dbReference type="RefSeq" id="WP_166956311.1">
    <property type="nucleotide sequence ID" value="NZ_JAASQI010000014.1"/>
</dbReference>
<dbReference type="EMBL" id="JAASQI010000014">
    <property type="protein sequence ID" value="NIJ60180.1"/>
    <property type="molecule type" value="Genomic_DNA"/>
</dbReference>
<evidence type="ECO:0000313" key="1">
    <source>
        <dbReference type="EMBL" id="NIJ60180.1"/>
    </source>
</evidence>
<organism evidence="1 2">
    <name type="scientific">Pseudochelatococcus lubricantis</name>
    <dbReference type="NCBI Taxonomy" id="1538102"/>
    <lineage>
        <taxon>Bacteria</taxon>
        <taxon>Pseudomonadati</taxon>
        <taxon>Pseudomonadota</taxon>
        <taxon>Alphaproteobacteria</taxon>
        <taxon>Hyphomicrobiales</taxon>
        <taxon>Chelatococcaceae</taxon>
        <taxon>Pseudochelatococcus</taxon>
    </lineage>
</organism>
<name>A0ABX0V777_9HYPH</name>